<name>A0AAE1APD4_9GAST</name>
<sequence>MLTPFGRFRWGRLPFGLKVSSGIFHIKLRELRMTLSSLGVVKRRRSQNKPGAENQRAEAAMSREKYCSQRQQDLLEKKK</sequence>
<comment type="caution">
    <text evidence="2">The sequence shown here is derived from an EMBL/GenBank/DDBJ whole genome shotgun (WGS) entry which is preliminary data.</text>
</comment>
<protein>
    <submittedName>
        <fullName evidence="2">Uncharacterized protein</fullName>
    </submittedName>
</protein>
<dbReference type="EMBL" id="JAWDGP010001472">
    <property type="protein sequence ID" value="KAK3791448.1"/>
    <property type="molecule type" value="Genomic_DNA"/>
</dbReference>
<gene>
    <name evidence="2" type="ORF">RRG08_046600</name>
</gene>
<proteinExistence type="predicted"/>
<accession>A0AAE1APD4</accession>
<evidence type="ECO:0000313" key="3">
    <source>
        <dbReference type="Proteomes" id="UP001283361"/>
    </source>
</evidence>
<dbReference type="Proteomes" id="UP001283361">
    <property type="component" value="Unassembled WGS sequence"/>
</dbReference>
<feature type="region of interest" description="Disordered" evidence="1">
    <location>
        <begin position="42"/>
        <end position="65"/>
    </location>
</feature>
<evidence type="ECO:0000313" key="2">
    <source>
        <dbReference type="EMBL" id="KAK3791448.1"/>
    </source>
</evidence>
<dbReference type="AlphaFoldDB" id="A0AAE1APD4"/>
<reference evidence="2" key="1">
    <citation type="journal article" date="2023" name="G3 (Bethesda)">
        <title>A reference genome for the long-term kleptoplast-retaining sea slug Elysia crispata morphotype clarki.</title>
        <authorList>
            <person name="Eastman K.E."/>
            <person name="Pendleton A.L."/>
            <person name="Shaikh M.A."/>
            <person name="Suttiyut T."/>
            <person name="Ogas R."/>
            <person name="Tomko P."/>
            <person name="Gavelis G."/>
            <person name="Widhalm J.R."/>
            <person name="Wisecaver J.H."/>
        </authorList>
    </citation>
    <scope>NUCLEOTIDE SEQUENCE</scope>
    <source>
        <strain evidence="2">ECLA1</strain>
    </source>
</reference>
<organism evidence="2 3">
    <name type="scientific">Elysia crispata</name>
    <name type="common">lettuce slug</name>
    <dbReference type="NCBI Taxonomy" id="231223"/>
    <lineage>
        <taxon>Eukaryota</taxon>
        <taxon>Metazoa</taxon>
        <taxon>Spiralia</taxon>
        <taxon>Lophotrochozoa</taxon>
        <taxon>Mollusca</taxon>
        <taxon>Gastropoda</taxon>
        <taxon>Heterobranchia</taxon>
        <taxon>Euthyneura</taxon>
        <taxon>Panpulmonata</taxon>
        <taxon>Sacoglossa</taxon>
        <taxon>Placobranchoidea</taxon>
        <taxon>Plakobranchidae</taxon>
        <taxon>Elysia</taxon>
    </lineage>
</organism>
<evidence type="ECO:0000256" key="1">
    <source>
        <dbReference type="SAM" id="MobiDB-lite"/>
    </source>
</evidence>
<keyword evidence="3" id="KW-1185">Reference proteome</keyword>